<name>A0A923S716_9FIRM</name>
<dbReference type="EMBL" id="JACOQI010000003">
    <property type="protein sequence ID" value="MBC5769688.1"/>
    <property type="molecule type" value="Genomic_DNA"/>
</dbReference>
<dbReference type="Proteomes" id="UP000620327">
    <property type="component" value="Unassembled WGS sequence"/>
</dbReference>
<accession>A0A923S716</accession>
<dbReference type="Gene3D" id="3.30.70.260">
    <property type="match status" value="1"/>
</dbReference>
<evidence type="ECO:0000259" key="1">
    <source>
        <dbReference type="PROSITE" id="PS51671"/>
    </source>
</evidence>
<evidence type="ECO:0000313" key="3">
    <source>
        <dbReference type="Proteomes" id="UP000620327"/>
    </source>
</evidence>
<gene>
    <name evidence="2" type="ORF">H8Z83_05035</name>
</gene>
<dbReference type="NCBIfam" id="NF003361">
    <property type="entry name" value="PRK04435.1"/>
    <property type="match status" value="1"/>
</dbReference>
<dbReference type="PROSITE" id="PS51671">
    <property type="entry name" value="ACT"/>
    <property type="match status" value="1"/>
</dbReference>
<protein>
    <submittedName>
        <fullName evidence="2">ACT domain-containing protein</fullName>
    </submittedName>
</protein>
<dbReference type="RefSeq" id="WP_187014041.1">
    <property type="nucleotide sequence ID" value="NZ_JACOQI010000003.1"/>
</dbReference>
<proteinExistence type="predicted"/>
<keyword evidence="3" id="KW-1185">Reference proteome</keyword>
<sequence length="146" mass="15705">MARKIKYYLVAAEALPEIFIRVAEAKRMMQTGEADTVGAATKMAGISRSAFYKYKDAVQPFNDMKSEHIITFYTLLKDVSGTLSSVLGVFAASGANILTINQSIPTNGCAAVTISAETSAMEKSLEQLITDISALDNVIKFEILAG</sequence>
<dbReference type="InterPro" id="IPR002912">
    <property type="entry name" value="ACT_dom"/>
</dbReference>
<feature type="domain" description="ACT" evidence="1">
    <location>
        <begin position="71"/>
        <end position="146"/>
    </location>
</feature>
<dbReference type="PIRSF" id="PIRSF025624">
    <property type="entry name" value="ACT_PheB"/>
    <property type="match status" value="1"/>
</dbReference>
<dbReference type="SUPFAM" id="SSF55021">
    <property type="entry name" value="ACT-like"/>
    <property type="match status" value="1"/>
</dbReference>
<dbReference type="InterPro" id="IPR045865">
    <property type="entry name" value="ACT-like_dom_sf"/>
</dbReference>
<organism evidence="2 3">
    <name type="scientific">Dysosmobacter segnis</name>
    <dbReference type="NCBI Taxonomy" id="2763042"/>
    <lineage>
        <taxon>Bacteria</taxon>
        <taxon>Bacillati</taxon>
        <taxon>Bacillota</taxon>
        <taxon>Clostridia</taxon>
        <taxon>Eubacteriales</taxon>
        <taxon>Oscillospiraceae</taxon>
        <taxon>Dysosmobacter</taxon>
    </lineage>
</organism>
<comment type="caution">
    <text evidence="2">The sequence shown here is derived from an EMBL/GenBank/DDBJ whole genome shotgun (WGS) entry which is preliminary data.</text>
</comment>
<dbReference type="Pfam" id="PF01842">
    <property type="entry name" value="ACT"/>
    <property type="match status" value="1"/>
</dbReference>
<dbReference type="AlphaFoldDB" id="A0A923S716"/>
<dbReference type="InterPro" id="IPR008310">
    <property type="entry name" value="UPF0735_ACT_dom-cont"/>
</dbReference>
<reference evidence="2" key="1">
    <citation type="submission" date="2020-08" db="EMBL/GenBank/DDBJ databases">
        <title>Genome public.</title>
        <authorList>
            <person name="Liu C."/>
            <person name="Sun Q."/>
        </authorList>
    </citation>
    <scope>NUCLEOTIDE SEQUENCE</scope>
    <source>
        <strain evidence="2">BX15</strain>
    </source>
</reference>
<evidence type="ECO:0000313" key="2">
    <source>
        <dbReference type="EMBL" id="MBC5769688.1"/>
    </source>
</evidence>